<evidence type="ECO:0000256" key="1">
    <source>
        <dbReference type="ARBA" id="ARBA00022630"/>
    </source>
</evidence>
<dbReference type="GO" id="GO:0052873">
    <property type="term" value="F:FMN reductase (NADPH) activity"/>
    <property type="evidence" value="ECO:0007669"/>
    <property type="project" value="UniProtKB-EC"/>
</dbReference>
<dbReference type="PANTHER" id="PTHR43408:SF1">
    <property type="entry name" value="FMN REDUCTASE (NADPH)"/>
    <property type="match status" value="1"/>
</dbReference>
<sequence>MAHILGIAGSPSHPSRSYSLVEYASKILSQQGFTVDIILARDIPAEDLVFGRYNSPALEKPKALLEKASGVIIATPIYKAAYTGVLKAFLDLLPQRALAGKVILPLATGGTIAHLLSIEYALKPVLSELGARHILSTIYTVDQQIKIQPDGSIQLDAEIEQRLQDVVQDLVKAIDISPVTKEVAHAGDRP</sequence>
<reference evidence="5 6" key="1">
    <citation type="journal article" date="2015" name="Genome Announc.">
        <title>Draft Genome Sequence of Cyanobacterium Hassallia byssoidea Strain VB512170, Isolated from Monuments in India.</title>
        <authorList>
            <person name="Singh D."/>
            <person name="Chandrababunaidu M.M."/>
            <person name="Panda A."/>
            <person name="Sen D."/>
            <person name="Bhattacharyya S."/>
            <person name="Adhikary S.P."/>
            <person name="Tripathy S."/>
        </authorList>
    </citation>
    <scope>NUCLEOTIDE SEQUENCE [LARGE SCALE GENOMIC DNA]</scope>
    <source>
        <strain evidence="5 6">VB512170</strain>
    </source>
</reference>
<dbReference type="RefSeq" id="WP_039753425.1">
    <property type="nucleotide sequence ID" value="NZ_JTCM02000013.1"/>
</dbReference>
<dbReference type="EC" id="1.5.1.38" evidence="5"/>
<keyword evidence="3 5" id="KW-0560">Oxidoreductase</keyword>
<dbReference type="SUPFAM" id="SSF52218">
    <property type="entry name" value="Flavoproteins"/>
    <property type="match status" value="1"/>
</dbReference>
<evidence type="ECO:0000313" key="5">
    <source>
        <dbReference type="EMBL" id="NEU72754.1"/>
    </source>
</evidence>
<dbReference type="InterPro" id="IPR005025">
    <property type="entry name" value="FMN_Rdtase-like_dom"/>
</dbReference>
<keyword evidence="1" id="KW-0285">Flavoprotein</keyword>
<keyword evidence="2" id="KW-0288">FMN</keyword>
<name>A0A846H7W1_9CYAN</name>
<dbReference type="Gene3D" id="3.40.50.360">
    <property type="match status" value="1"/>
</dbReference>
<evidence type="ECO:0000313" key="6">
    <source>
        <dbReference type="Proteomes" id="UP000031549"/>
    </source>
</evidence>
<comment type="caution">
    <text evidence="5">The sequence shown here is derived from an EMBL/GenBank/DDBJ whole genome shotgun (WGS) entry which is preliminary data.</text>
</comment>
<gene>
    <name evidence="5" type="primary">ssuE</name>
    <name evidence="5" type="ORF">PI95_009275</name>
</gene>
<protein>
    <submittedName>
        <fullName evidence="5">NADPH-dependent FMN reductase</fullName>
        <ecNumber evidence="5">1.5.1.38</ecNumber>
    </submittedName>
</protein>
<dbReference type="InterPro" id="IPR051814">
    <property type="entry name" value="NAD(P)H-dep_FMN_reductase"/>
</dbReference>
<dbReference type="GO" id="GO:0046306">
    <property type="term" value="P:alkanesulfonate catabolic process"/>
    <property type="evidence" value="ECO:0007669"/>
    <property type="project" value="InterPro"/>
</dbReference>
<feature type="domain" description="NADPH-dependent FMN reductase-like" evidence="4">
    <location>
        <begin position="3"/>
        <end position="143"/>
    </location>
</feature>
<evidence type="ECO:0000256" key="2">
    <source>
        <dbReference type="ARBA" id="ARBA00022643"/>
    </source>
</evidence>
<organism evidence="5 6">
    <name type="scientific">Hassallia byssoidea VB512170</name>
    <dbReference type="NCBI Taxonomy" id="1304833"/>
    <lineage>
        <taxon>Bacteria</taxon>
        <taxon>Bacillati</taxon>
        <taxon>Cyanobacteriota</taxon>
        <taxon>Cyanophyceae</taxon>
        <taxon>Nostocales</taxon>
        <taxon>Tolypothrichaceae</taxon>
        <taxon>Hassallia</taxon>
    </lineage>
</organism>
<dbReference type="InterPro" id="IPR029039">
    <property type="entry name" value="Flavoprotein-like_sf"/>
</dbReference>
<evidence type="ECO:0000259" key="4">
    <source>
        <dbReference type="Pfam" id="PF03358"/>
    </source>
</evidence>
<dbReference type="EMBL" id="JTCM02000013">
    <property type="protein sequence ID" value="NEU72754.1"/>
    <property type="molecule type" value="Genomic_DNA"/>
</dbReference>
<dbReference type="Pfam" id="PF03358">
    <property type="entry name" value="FMN_red"/>
    <property type="match status" value="1"/>
</dbReference>
<proteinExistence type="predicted"/>
<dbReference type="Proteomes" id="UP000031549">
    <property type="component" value="Unassembled WGS sequence"/>
</dbReference>
<dbReference type="InterPro" id="IPR020048">
    <property type="entry name" value="NADPH-dep_FMN_reduc_SsuE"/>
</dbReference>
<keyword evidence="6" id="KW-1185">Reference proteome</keyword>
<dbReference type="PANTHER" id="PTHR43408">
    <property type="entry name" value="FMN REDUCTASE (NADPH)"/>
    <property type="match status" value="1"/>
</dbReference>
<accession>A0A846H7W1</accession>
<dbReference type="AlphaFoldDB" id="A0A846H7W1"/>
<dbReference type="NCBIfam" id="TIGR03567">
    <property type="entry name" value="FMN_reduc_SsuE"/>
    <property type="match status" value="1"/>
</dbReference>
<evidence type="ECO:0000256" key="3">
    <source>
        <dbReference type="ARBA" id="ARBA00023002"/>
    </source>
</evidence>